<comment type="caution">
    <text evidence="4">The sequence shown here is derived from an EMBL/GenBank/DDBJ whole genome shotgun (WGS) entry which is preliminary data.</text>
</comment>
<evidence type="ECO:0000256" key="1">
    <source>
        <dbReference type="SAM" id="MobiDB-lite"/>
    </source>
</evidence>
<evidence type="ECO:0000256" key="2">
    <source>
        <dbReference type="SAM" id="Phobius"/>
    </source>
</evidence>
<accession>A0A8J4H4J8</accession>
<dbReference type="RefSeq" id="WP_213412275.1">
    <property type="nucleotide sequence ID" value="NZ_BOVK01000028.1"/>
</dbReference>
<keyword evidence="2" id="KW-1133">Transmembrane helix</keyword>
<evidence type="ECO:0000313" key="4">
    <source>
        <dbReference type="EMBL" id="GIQ69476.1"/>
    </source>
</evidence>
<evidence type="ECO:0000256" key="3">
    <source>
        <dbReference type="SAM" id="SignalP"/>
    </source>
</evidence>
<dbReference type="EMBL" id="BOVK01000028">
    <property type="protein sequence ID" value="GIQ69476.1"/>
    <property type="molecule type" value="Genomic_DNA"/>
</dbReference>
<protein>
    <recommendedName>
        <fullName evidence="6">Tissue inhibitor of metalloproteinase</fullName>
    </recommendedName>
</protein>
<dbReference type="PROSITE" id="PS51257">
    <property type="entry name" value="PROKAR_LIPOPROTEIN"/>
    <property type="match status" value="1"/>
</dbReference>
<dbReference type="AlphaFoldDB" id="A0A8J4H4J8"/>
<proteinExistence type="predicted"/>
<sequence>MRKLTGTVSLLLLFTVLNGTPAFALSCVEMPPVEEAYEKYDAVIVGQVDEISRKGEHHEVKVTVQRSFKGVEADQITMIENSTWGNLNGPSDAGETYLYFLRITDDEQWENPLCSPSMKAGEAGNELAYLEDKELPITLDPVPVGDSTEADAEEEPFAVNEPSDSAEQEENQRSASTSRTVIAIALVMLMGGAVYLAVSKRSRK</sequence>
<keyword evidence="2" id="KW-0472">Membrane</keyword>
<dbReference type="Proteomes" id="UP000677918">
    <property type="component" value="Unassembled WGS sequence"/>
</dbReference>
<evidence type="ECO:0008006" key="6">
    <source>
        <dbReference type="Google" id="ProtNLM"/>
    </source>
</evidence>
<keyword evidence="5" id="KW-1185">Reference proteome</keyword>
<dbReference type="SUPFAM" id="SSF50242">
    <property type="entry name" value="TIMP-like"/>
    <property type="match status" value="1"/>
</dbReference>
<dbReference type="InterPro" id="IPR008993">
    <property type="entry name" value="TIMP-like_OB-fold"/>
</dbReference>
<reference evidence="4" key="1">
    <citation type="submission" date="2021-04" db="EMBL/GenBank/DDBJ databases">
        <title>Draft genome sequence of Xylanibacillus composti strain K13.</title>
        <authorList>
            <person name="Uke A."/>
            <person name="Chhe C."/>
            <person name="Baramee S."/>
            <person name="Kosugi A."/>
        </authorList>
    </citation>
    <scope>NUCLEOTIDE SEQUENCE</scope>
    <source>
        <strain evidence="4">K13</strain>
    </source>
</reference>
<feature type="transmembrane region" description="Helical" evidence="2">
    <location>
        <begin position="180"/>
        <end position="198"/>
    </location>
</feature>
<evidence type="ECO:0000313" key="5">
    <source>
        <dbReference type="Proteomes" id="UP000677918"/>
    </source>
</evidence>
<keyword evidence="2" id="KW-0812">Transmembrane</keyword>
<feature type="chain" id="PRO_5035268456" description="Tissue inhibitor of metalloproteinase" evidence="3">
    <location>
        <begin position="25"/>
        <end position="204"/>
    </location>
</feature>
<keyword evidence="3" id="KW-0732">Signal</keyword>
<feature type="signal peptide" evidence="3">
    <location>
        <begin position="1"/>
        <end position="24"/>
    </location>
</feature>
<gene>
    <name evidence="4" type="ORF">XYCOK13_23000</name>
</gene>
<feature type="region of interest" description="Disordered" evidence="1">
    <location>
        <begin position="140"/>
        <end position="177"/>
    </location>
</feature>
<organism evidence="4 5">
    <name type="scientific">Xylanibacillus composti</name>
    <dbReference type="NCBI Taxonomy" id="1572762"/>
    <lineage>
        <taxon>Bacteria</taxon>
        <taxon>Bacillati</taxon>
        <taxon>Bacillota</taxon>
        <taxon>Bacilli</taxon>
        <taxon>Bacillales</taxon>
        <taxon>Paenibacillaceae</taxon>
        <taxon>Xylanibacillus</taxon>
    </lineage>
</organism>
<name>A0A8J4H4J8_9BACL</name>